<dbReference type="Gene3D" id="3.40.50.10380">
    <property type="entry name" value="Malic enzyme, N-terminal domain"/>
    <property type="match status" value="1"/>
</dbReference>
<evidence type="ECO:0000256" key="3">
    <source>
        <dbReference type="ARBA" id="ARBA00008785"/>
    </source>
</evidence>
<evidence type="ECO:0000313" key="18">
    <source>
        <dbReference type="EMBL" id="KRL43471.1"/>
    </source>
</evidence>
<comment type="cofactor">
    <cofactor evidence="14">
        <name>Mg(2+)</name>
        <dbReference type="ChEBI" id="CHEBI:18420"/>
    </cofactor>
    <cofactor evidence="14">
        <name>Mn(2+)</name>
        <dbReference type="ChEBI" id="CHEBI:29035"/>
    </cofactor>
    <text evidence="14">Divalent metal cations. Prefers magnesium or manganese.</text>
</comment>
<dbReference type="GO" id="GO:0043464">
    <property type="term" value="P:malolactic fermentation"/>
    <property type="evidence" value="ECO:0007669"/>
    <property type="project" value="InterPro"/>
</dbReference>
<organism evidence="18 19">
    <name type="scientific">Companilactobacillus mindensis DSM 14500</name>
    <dbReference type="NCBI Taxonomy" id="1423770"/>
    <lineage>
        <taxon>Bacteria</taxon>
        <taxon>Bacillati</taxon>
        <taxon>Bacillota</taxon>
        <taxon>Bacilli</taxon>
        <taxon>Lactobacillales</taxon>
        <taxon>Lactobacillaceae</taxon>
        <taxon>Companilactobacillus</taxon>
    </lineage>
</organism>
<evidence type="ECO:0000256" key="10">
    <source>
        <dbReference type="ARBA" id="ARBA00066983"/>
    </source>
</evidence>
<dbReference type="GO" id="GO:0004470">
    <property type="term" value="F:malic enzyme activity"/>
    <property type="evidence" value="ECO:0007669"/>
    <property type="project" value="InterPro"/>
</dbReference>
<feature type="domain" description="Malic enzyme NAD-binding" evidence="16">
    <location>
        <begin position="261"/>
        <end position="517"/>
    </location>
</feature>
<feature type="binding site" evidence="13">
    <location>
        <position position="449"/>
    </location>
    <ligand>
        <name>(S)-malate</name>
        <dbReference type="ChEBI" id="CHEBI:15589"/>
    </ligand>
</feature>
<dbReference type="GO" id="GO:0043883">
    <property type="term" value="F:malolactic enzyme activity"/>
    <property type="evidence" value="ECO:0007669"/>
    <property type="project" value="UniProtKB-EC"/>
</dbReference>
<dbReference type="GO" id="GO:0030145">
    <property type="term" value="F:manganese ion binding"/>
    <property type="evidence" value="ECO:0007669"/>
    <property type="project" value="UniProtKB-ARBA"/>
</dbReference>
<dbReference type="InterPro" id="IPR015884">
    <property type="entry name" value="Malic_enzyme_CS"/>
</dbReference>
<dbReference type="InterPro" id="IPR037062">
    <property type="entry name" value="Malic_N_dom_sf"/>
</dbReference>
<feature type="binding site" evidence="14">
    <location>
        <position position="236"/>
    </location>
    <ligand>
        <name>a divalent metal cation</name>
        <dbReference type="ChEBI" id="CHEBI:60240"/>
    </ligand>
</feature>
<dbReference type="Gene3D" id="3.40.50.720">
    <property type="entry name" value="NAD(P)-binding Rossmann-like Domain"/>
    <property type="match status" value="1"/>
</dbReference>
<evidence type="ECO:0000256" key="6">
    <source>
        <dbReference type="ARBA" id="ARBA00023027"/>
    </source>
</evidence>
<keyword evidence="19" id="KW-1185">Reference proteome</keyword>
<evidence type="ECO:0000259" key="16">
    <source>
        <dbReference type="SMART" id="SM00919"/>
    </source>
</evidence>
<dbReference type="InterPro" id="IPR001891">
    <property type="entry name" value="Malic_OxRdtase"/>
</dbReference>
<evidence type="ECO:0000256" key="5">
    <source>
        <dbReference type="ARBA" id="ARBA00022723"/>
    </source>
</evidence>
<dbReference type="GO" id="GO:0005829">
    <property type="term" value="C:cytosol"/>
    <property type="evidence" value="ECO:0007669"/>
    <property type="project" value="TreeGrafter"/>
</dbReference>
<dbReference type="CDD" id="cd05312">
    <property type="entry name" value="NAD_bind_1_malic_enz"/>
    <property type="match status" value="1"/>
</dbReference>
<dbReference type="EMBL" id="AZEZ01000083">
    <property type="protein sequence ID" value="KRL43471.1"/>
    <property type="molecule type" value="Genomic_DNA"/>
</dbReference>
<keyword evidence="8" id="KW-0456">Lyase</keyword>
<dbReference type="EC" id="4.1.1.101" evidence="10"/>
<evidence type="ECO:0000259" key="17">
    <source>
        <dbReference type="SMART" id="SM01274"/>
    </source>
</evidence>
<evidence type="ECO:0000313" key="19">
    <source>
        <dbReference type="Proteomes" id="UP000050872"/>
    </source>
</evidence>
<dbReference type="AlphaFoldDB" id="A0A0R1QF62"/>
<dbReference type="NCBIfam" id="NF041582">
    <property type="entry name" value="malolactic"/>
    <property type="match status" value="1"/>
</dbReference>
<evidence type="ECO:0000256" key="2">
    <source>
        <dbReference type="ARBA" id="ARBA00001936"/>
    </source>
</evidence>
<reference evidence="18 19" key="1">
    <citation type="journal article" date="2015" name="Genome Announc.">
        <title>Expanding the biotechnology potential of lactobacilli through comparative genomics of 213 strains and associated genera.</title>
        <authorList>
            <person name="Sun Z."/>
            <person name="Harris H.M."/>
            <person name="McCann A."/>
            <person name="Guo C."/>
            <person name="Argimon S."/>
            <person name="Zhang W."/>
            <person name="Yang X."/>
            <person name="Jeffery I.B."/>
            <person name="Cooney J.C."/>
            <person name="Kagawa T.F."/>
            <person name="Liu W."/>
            <person name="Song Y."/>
            <person name="Salvetti E."/>
            <person name="Wrobel A."/>
            <person name="Rasinkangas P."/>
            <person name="Parkhill J."/>
            <person name="Rea M.C."/>
            <person name="O'Sullivan O."/>
            <person name="Ritari J."/>
            <person name="Douillard F.P."/>
            <person name="Paul Ross R."/>
            <person name="Yang R."/>
            <person name="Briner A.E."/>
            <person name="Felis G.E."/>
            <person name="de Vos W.M."/>
            <person name="Barrangou R."/>
            <person name="Klaenhammer T.R."/>
            <person name="Caufield P.W."/>
            <person name="Cui Y."/>
            <person name="Zhang H."/>
            <person name="O'Toole P.W."/>
        </authorList>
    </citation>
    <scope>NUCLEOTIDE SEQUENCE [LARGE SCALE GENOMIC DNA]</scope>
    <source>
        <strain evidence="18 19">DSM 14500</strain>
    </source>
</reference>
<feature type="active site" description="Proton acceptor" evidence="12">
    <location>
        <position position="165"/>
    </location>
</feature>
<comment type="subunit">
    <text evidence="4">Homodimer.</text>
</comment>
<dbReference type="SMART" id="SM01274">
    <property type="entry name" value="malic"/>
    <property type="match status" value="1"/>
</dbReference>
<dbReference type="NCBIfam" id="NF010052">
    <property type="entry name" value="PRK13529.1"/>
    <property type="match status" value="1"/>
</dbReference>
<dbReference type="Proteomes" id="UP000050872">
    <property type="component" value="Unassembled WGS sequence"/>
</dbReference>
<evidence type="ECO:0000256" key="9">
    <source>
        <dbReference type="ARBA" id="ARBA00051739"/>
    </source>
</evidence>
<evidence type="ECO:0000256" key="12">
    <source>
        <dbReference type="PIRSR" id="PIRSR000106-1"/>
    </source>
</evidence>
<evidence type="ECO:0000256" key="4">
    <source>
        <dbReference type="ARBA" id="ARBA00011738"/>
    </source>
</evidence>
<comment type="catalytic activity">
    <reaction evidence="9">
        <text>(S)-malate + H(+) = (S)-lactate + CO2</text>
        <dbReference type="Rhea" id="RHEA:46276"/>
        <dbReference type="ChEBI" id="CHEBI:15378"/>
        <dbReference type="ChEBI" id="CHEBI:15589"/>
        <dbReference type="ChEBI" id="CHEBI:16526"/>
        <dbReference type="ChEBI" id="CHEBI:16651"/>
        <dbReference type="EC" id="4.1.1.101"/>
    </reaction>
</comment>
<dbReference type="GO" id="GO:0051287">
    <property type="term" value="F:NAD binding"/>
    <property type="evidence" value="ECO:0007669"/>
    <property type="project" value="InterPro"/>
</dbReference>
<dbReference type="FunFam" id="3.40.50.720:FF:000182">
    <property type="entry name" value="NAD-dependent malic enzyme"/>
    <property type="match status" value="1"/>
</dbReference>
<dbReference type="GO" id="GO:0006108">
    <property type="term" value="P:malate metabolic process"/>
    <property type="evidence" value="ECO:0007669"/>
    <property type="project" value="TreeGrafter"/>
</dbReference>
<keyword evidence="7" id="KW-0464">Manganese</keyword>
<evidence type="ECO:0000256" key="14">
    <source>
        <dbReference type="PIRSR" id="PIRSR000106-3"/>
    </source>
</evidence>
<accession>A0A0R1QF62</accession>
<dbReference type="RefSeq" id="WP_057888321.1">
    <property type="nucleotide sequence ID" value="NZ_AZEZ01000083.1"/>
</dbReference>
<keyword evidence="5 14" id="KW-0479">Metal-binding</keyword>
<evidence type="ECO:0000256" key="13">
    <source>
        <dbReference type="PIRSR" id="PIRSR000106-2"/>
    </source>
</evidence>
<gene>
    <name evidence="18" type="ORF">FD29_GL000930</name>
</gene>
<dbReference type="PATRIC" id="fig|1423770.3.peg.959"/>
<comment type="caution">
    <text evidence="18">The sequence shown here is derived from an EMBL/GenBank/DDBJ whole genome shotgun (WGS) entry which is preliminary data.</text>
</comment>
<dbReference type="SMART" id="SM00919">
    <property type="entry name" value="Malic_M"/>
    <property type="match status" value="1"/>
</dbReference>
<comment type="cofactor">
    <cofactor evidence="1">
        <name>NAD(+)</name>
        <dbReference type="ChEBI" id="CHEBI:57540"/>
    </cofactor>
</comment>
<dbReference type="InterPro" id="IPR048182">
    <property type="entry name" value="Malolactic_enz"/>
</dbReference>
<feature type="active site" description="Proton donor" evidence="12">
    <location>
        <position position="92"/>
    </location>
</feature>
<dbReference type="FunFam" id="3.40.50.10380:FF:000001">
    <property type="entry name" value="NAD-dependent malic enzyme"/>
    <property type="match status" value="1"/>
</dbReference>
<dbReference type="PROSITE" id="PS00331">
    <property type="entry name" value="MALIC_ENZYMES"/>
    <property type="match status" value="1"/>
</dbReference>
<dbReference type="SUPFAM" id="SSF53223">
    <property type="entry name" value="Aminoacid dehydrogenase-like, N-terminal domain"/>
    <property type="match status" value="1"/>
</dbReference>
<sequence length="540" mass="59459">MKYEGLDLLNNHFLNKGTAFTKEERKENKLEGLLPPFVQTLDQQVEQAYENYSAKETFLAKRMYLMDLFNENVTLFYKLFSEHVNEFMPVVYDPTIADTIENYSHFFLDPQNAAFLSIDEPEDIKASLKNAAKDRDIKLIVVTDGEGILGIGDWGVQGVDISVGKLMVYTAAAGLDPKSVLPVVLDVGTNRKELLADDLYMGNHHQRVTGDKYYNFVDKFVETAEDLFPDMYLHFEDFGRSNAANILNKYKDKILTFNDDIQGTGIITLAGILGALNISKEKLTDQVYLSFGAGTAGAGITKRIFDAMVEEGLSEDEAKKHFYLVDKQGLLFDDTEDLTPEQKPFTRQRSEFANADELTNLEAVVKAVHPTILVGTSTQPGTFTEPIIKEMAAHTERPIIFPLSNPTKLAEAKAEDLLKWTDGKALIATGIPVEPVEYNGVTYHIGQANNALVYPGLGLGSVAVDAKLLSDGMINKAAHSLGGIVDPTQPGAAVLPPVSKLDEFSMTVAVGVAQEAIDEKLSSATDAKKAVADLKWEPKY</sequence>
<proteinExistence type="inferred from homology"/>
<evidence type="ECO:0000256" key="11">
    <source>
        <dbReference type="ARBA" id="ARBA00074565"/>
    </source>
</evidence>
<feature type="binding site" evidence="14">
    <location>
        <position position="260"/>
    </location>
    <ligand>
        <name>a divalent metal cation</name>
        <dbReference type="ChEBI" id="CHEBI:60240"/>
    </ligand>
</feature>
<evidence type="ECO:0000256" key="15">
    <source>
        <dbReference type="RuleBase" id="RU003427"/>
    </source>
</evidence>
<evidence type="ECO:0000256" key="7">
    <source>
        <dbReference type="ARBA" id="ARBA00023211"/>
    </source>
</evidence>
<keyword evidence="6" id="KW-0520">NAD</keyword>
<comment type="similarity">
    <text evidence="3 15">Belongs to the malic enzymes family.</text>
</comment>
<evidence type="ECO:0000256" key="8">
    <source>
        <dbReference type="ARBA" id="ARBA00023239"/>
    </source>
</evidence>
<dbReference type="InterPro" id="IPR046346">
    <property type="entry name" value="Aminoacid_DH-like_N_sf"/>
</dbReference>
<dbReference type="Pfam" id="PF03949">
    <property type="entry name" value="Malic_M"/>
    <property type="match status" value="1"/>
</dbReference>
<dbReference type="PIRSF" id="PIRSF000106">
    <property type="entry name" value="ME"/>
    <property type="match status" value="1"/>
</dbReference>
<dbReference type="STRING" id="1423770.FD29_GL000930"/>
<dbReference type="Pfam" id="PF00390">
    <property type="entry name" value="malic"/>
    <property type="match status" value="1"/>
</dbReference>
<dbReference type="PANTHER" id="PTHR23406:SF34">
    <property type="entry name" value="NAD-DEPENDENT MALIC ENZYME, MITOCHONDRIAL"/>
    <property type="match status" value="1"/>
</dbReference>
<feature type="binding site" evidence="13">
    <location>
        <position position="405"/>
    </location>
    <ligand>
        <name>(S)-malate</name>
        <dbReference type="ChEBI" id="CHEBI:15589"/>
    </ligand>
</feature>
<dbReference type="InterPro" id="IPR012301">
    <property type="entry name" value="Malic_N_dom"/>
</dbReference>
<dbReference type="SUPFAM" id="SSF51735">
    <property type="entry name" value="NAD(P)-binding Rossmann-fold domains"/>
    <property type="match status" value="1"/>
</dbReference>
<dbReference type="GO" id="GO:0016616">
    <property type="term" value="F:oxidoreductase activity, acting on the CH-OH group of donors, NAD or NADP as acceptor"/>
    <property type="evidence" value="ECO:0007669"/>
    <property type="project" value="InterPro"/>
</dbReference>
<feature type="binding site" evidence="14">
    <location>
        <position position="237"/>
    </location>
    <ligand>
        <name>a divalent metal cation</name>
        <dbReference type="ChEBI" id="CHEBI:60240"/>
    </ligand>
</feature>
<dbReference type="InterPro" id="IPR012302">
    <property type="entry name" value="Malic_NAD-bd"/>
</dbReference>
<dbReference type="PANTHER" id="PTHR23406">
    <property type="entry name" value="MALIC ENZYME-RELATED"/>
    <property type="match status" value="1"/>
</dbReference>
<name>A0A0R1QF62_9LACO</name>
<dbReference type="OrthoDB" id="3314528at2"/>
<feature type="domain" description="Malic enzyme N-terminal" evidence="17">
    <location>
        <begin position="69"/>
        <end position="251"/>
    </location>
</feature>
<protein>
    <recommendedName>
        <fullName evidence="11">Malolactic enzyme</fullName>
        <ecNumber evidence="10">4.1.1.101</ecNumber>
    </recommendedName>
</protein>
<evidence type="ECO:0000256" key="1">
    <source>
        <dbReference type="ARBA" id="ARBA00001911"/>
    </source>
</evidence>
<dbReference type="PRINTS" id="PR00072">
    <property type="entry name" value="MALOXRDTASE"/>
</dbReference>
<comment type="cofactor">
    <cofactor evidence="2">
        <name>Mn(2+)</name>
        <dbReference type="ChEBI" id="CHEBI:29035"/>
    </cofactor>
</comment>
<dbReference type="InterPro" id="IPR036291">
    <property type="entry name" value="NAD(P)-bd_dom_sf"/>
</dbReference>